<feature type="compositionally biased region" description="Basic and acidic residues" evidence="1">
    <location>
        <begin position="546"/>
        <end position="568"/>
    </location>
</feature>
<comment type="caution">
    <text evidence="2">The sequence shown here is derived from an EMBL/GenBank/DDBJ whole genome shotgun (WGS) entry which is preliminary data.</text>
</comment>
<dbReference type="Pfam" id="PF11905">
    <property type="entry name" value="DUF3425"/>
    <property type="match status" value="1"/>
</dbReference>
<protein>
    <submittedName>
        <fullName evidence="2">Uncharacterized protein</fullName>
    </submittedName>
</protein>
<dbReference type="InterPro" id="IPR021833">
    <property type="entry name" value="DUF3425"/>
</dbReference>
<dbReference type="PANTHER" id="PTHR38116">
    <property type="entry name" value="CHROMOSOME 7, WHOLE GENOME SHOTGUN SEQUENCE"/>
    <property type="match status" value="1"/>
</dbReference>
<organism evidence="2 3">
    <name type="scientific">Fusarium anthophilum</name>
    <dbReference type="NCBI Taxonomy" id="48485"/>
    <lineage>
        <taxon>Eukaryota</taxon>
        <taxon>Fungi</taxon>
        <taxon>Dikarya</taxon>
        <taxon>Ascomycota</taxon>
        <taxon>Pezizomycotina</taxon>
        <taxon>Sordariomycetes</taxon>
        <taxon>Hypocreomycetidae</taxon>
        <taxon>Hypocreales</taxon>
        <taxon>Nectriaceae</taxon>
        <taxon>Fusarium</taxon>
        <taxon>Fusarium fujikuroi species complex</taxon>
    </lineage>
</organism>
<keyword evidence="3" id="KW-1185">Reference proteome</keyword>
<dbReference type="PANTHER" id="PTHR38116:SF1">
    <property type="entry name" value="BZIP DOMAIN-CONTAINING PROTEIN"/>
    <property type="match status" value="1"/>
</dbReference>
<dbReference type="EMBL" id="JABEVY010000018">
    <property type="protein sequence ID" value="KAF5254644.1"/>
    <property type="molecule type" value="Genomic_DNA"/>
</dbReference>
<feature type="compositionally biased region" description="Basic and acidic residues" evidence="1">
    <location>
        <begin position="519"/>
        <end position="530"/>
    </location>
</feature>
<evidence type="ECO:0000313" key="3">
    <source>
        <dbReference type="Proteomes" id="UP000573603"/>
    </source>
</evidence>
<dbReference type="AlphaFoldDB" id="A0A8H5EBY1"/>
<proteinExistence type="predicted"/>
<name>A0A8H5EBY1_9HYPO</name>
<evidence type="ECO:0000313" key="2">
    <source>
        <dbReference type="EMBL" id="KAF5254644.1"/>
    </source>
</evidence>
<gene>
    <name evidence="2" type="ORF">FANTH_577</name>
</gene>
<feature type="region of interest" description="Disordered" evidence="1">
    <location>
        <begin position="1"/>
        <end position="29"/>
    </location>
</feature>
<reference evidence="2 3" key="1">
    <citation type="journal article" date="2020" name="BMC Genomics">
        <title>Correction to: Identification and distribution of gene clusters required for synthesis of sphingolipid metabolism inhibitors in diverse species of the filamentous fungus Fusarium.</title>
        <authorList>
            <person name="Kim H.S."/>
            <person name="Lohmar J.M."/>
            <person name="Busman M."/>
            <person name="Brown D.W."/>
            <person name="Naumann T.A."/>
            <person name="Divon H.H."/>
            <person name="Lysoe E."/>
            <person name="Uhlig S."/>
            <person name="Proctor R.H."/>
        </authorList>
    </citation>
    <scope>NUCLEOTIDE SEQUENCE [LARGE SCALE GENOMIC DNA]</scope>
    <source>
        <strain evidence="2 3">NRRL 25214</strain>
    </source>
</reference>
<accession>A0A8H5EBY1</accession>
<dbReference type="Proteomes" id="UP000573603">
    <property type="component" value="Unassembled WGS sequence"/>
</dbReference>
<sequence length="568" mass="64622">MLCRSSNPDDIVTQKRKNHRRIPQDTPMRAAGGFDMSLSGRIIGIKGTPLIFGLITTTGVQQGLARIPSMMEDAERKQRRKLQNRINQRARRNRMNNDDTTKTRVKQQRPAFGVKLWRVDEFDLEAGAENDEYSVTKQDQRLFLTTIYKGTLSTADVELYSQQLDIHQRLRALKGGASPLSDHLLYLINYNAFRGLFQNKVTLSQATDHLVLEEGRAEKLDVMVGLKRDAICVETGLDVPPHLRPTYLQSTKVHATWIDFIPFPKMRDNLITHHDHFNHRLLVTDIMGDLLEDIMFNKYGEGTGPRGRRLVSRGKPGDYASDRRGLIIWGEPHRMESWEVTPRFLERWGWAVEGCPELMGATNHWRALRGEVPKWVRIGILWNLEVKSIDVSMTSTIAMIDDTSASEMSSLLSLQQQPMKQPRFFCFFDHSTHKLQHQPFKPLFDIMTIARQTLSSFRRIPTVTSALRSQTVLSPYTSIRMNSGKVKTQVSSDPNHDKNNPPVADHSDGAMASLKGAPGKRDASSFEDKKMTKKEKHINNQNAQEPDSREGSTGEAGHFEKSGRKPKM</sequence>
<feature type="compositionally biased region" description="Polar residues" evidence="1">
    <location>
        <begin position="483"/>
        <end position="493"/>
    </location>
</feature>
<evidence type="ECO:0000256" key="1">
    <source>
        <dbReference type="SAM" id="MobiDB-lite"/>
    </source>
</evidence>
<feature type="region of interest" description="Disordered" evidence="1">
    <location>
        <begin position="86"/>
        <end position="105"/>
    </location>
</feature>
<feature type="region of interest" description="Disordered" evidence="1">
    <location>
        <begin position="483"/>
        <end position="568"/>
    </location>
</feature>